<dbReference type="HAMAP" id="MF_03029">
    <property type="entry name" value="WDR12"/>
    <property type="match status" value="1"/>
</dbReference>
<comment type="function">
    <text evidence="6">Component of the PeBoW complex, which is required for maturation of 28S and 5.8S ribosomal RNAs and formation of the 60S ribosome.</text>
</comment>
<dbReference type="PANTHER" id="PTHR19855:SF11">
    <property type="entry name" value="RIBOSOME BIOGENESIS PROTEIN WDR12"/>
    <property type="match status" value="1"/>
</dbReference>
<comment type="caution">
    <text evidence="10">The sequence shown here is derived from an EMBL/GenBank/DDBJ whole genome shotgun (WGS) entry which is preliminary data.</text>
</comment>
<evidence type="ECO:0000256" key="2">
    <source>
        <dbReference type="ARBA" id="ARBA00022552"/>
    </source>
</evidence>
<dbReference type="Proteomes" id="UP000288216">
    <property type="component" value="Unassembled WGS sequence"/>
</dbReference>
<sequence>MFSATATAVFGDCAFGSLGQWLAEGLIGLARRSTVVAVTVTWCWRFCDSTEAGRQCAGADSAAPPSNMAQVQARFYTEDRRYELDDIPFSVPASSEVDDLSKVINKLLDAKHANHKHTDFDFLIKDQFLRLALGKHMEVENISTEEVVEIEYVERYSAPQPEECLFHDDWVSAVEAQGEWILTGSYDKIAHIWTLDGRPLMALSGHTEVVKDIAWIRKVGSCNLLLSASQDQSVILWEWNSEKNKVKALHCCRGHAASVESIAVDNTKTKFCSGSWDKMIKIWSTVPNEDEEMAEESESRPRKKQKTEQLGLTRTPMMTLSGHNEAVSSVLWSDTEELCSASWDHTIKIWDAETGAQKCTLSGSKVFNCITYSPLCKRLASGSTDRHIRLWDPRSKDGSLVLLSLTSHNGWVTAVKWSPTHENQLISGSFDKLVKLWDVRSCKAPLYDMNAHEDRVLCVDWTENGLLLSGGADNKLFSFRYLTPTSGDGA</sequence>
<feature type="repeat" description="WD" evidence="7">
    <location>
        <begin position="320"/>
        <end position="360"/>
    </location>
</feature>
<protein>
    <recommendedName>
        <fullName evidence="6">Ribosome biogenesis protein WDR12</fullName>
    </recommendedName>
    <alternativeName>
        <fullName evidence="6">WD repeat-containing protein 12</fullName>
    </alternativeName>
</protein>
<gene>
    <name evidence="6" type="primary">WDR12</name>
    <name evidence="10" type="ORF">scyTo_0001036</name>
</gene>
<dbReference type="EMBL" id="BFAA01000217">
    <property type="protein sequence ID" value="GCB69329.1"/>
    <property type="molecule type" value="Genomic_DNA"/>
</dbReference>
<dbReference type="FunFam" id="2.130.10.10:FF:000272">
    <property type="entry name" value="Ribosome biogenesis protein WDR12"/>
    <property type="match status" value="1"/>
</dbReference>
<dbReference type="PRINTS" id="PR00320">
    <property type="entry name" value="GPROTEINBRPT"/>
</dbReference>
<evidence type="ECO:0000259" key="9">
    <source>
        <dbReference type="Pfam" id="PF08154"/>
    </source>
</evidence>
<feature type="repeat" description="WD" evidence="7">
    <location>
        <begin position="360"/>
        <end position="392"/>
    </location>
</feature>
<dbReference type="CDD" id="cd00200">
    <property type="entry name" value="WD40"/>
    <property type="match status" value="1"/>
</dbReference>
<dbReference type="InterPro" id="IPR001680">
    <property type="entry name" value="WD40_rpt"/>
</dbReference>
<keyword evidence="3 7" id="KW-0853">WD repeat</keyword>
<evidence type="ECO:0000256" key="8">
    <source>
        <dbReference type="SAM" id="MobiDB-lite"/>
    </source>
</evidence>
<dbReference type="SMART" id="SM00320">
    <property type="entry name" value="WD40"/>
    <property type="match status" value="7"/>
</dbReference>
<dbReference type="InterPro" id="IPR019775">
    <property type="entry name" value="WD40_repeat_CS"/>
</dbReference>
<keyword evidence="11" id="KW-1185">Reference proteome</keyword>
<dbReference type="GO" id="GO:0043021">
    <property type="term" value="F:ribonucleoprotein complex binding"/>
    <property type="evidence" value="ECO:0007669"/>
    <property type="project" value="UniProtKB-UniRule"/>
</dbReference>
<comment type="subcellular location">
    <subcellularLocation>
        <location evidence="6">Nucleus</location>
        <location evidence="6">Nucleolus</location>
    </subcellularLocation>
    <subcellularLocation>
        <location evidence="6">Nucleus</location>
        <location evidence="6">Nucleoplasm</location>
    </subcellularLocation>
</comment>
<dbReference type="STRING" id="75743.A0A401P858"/>
<dbReference type="SUPFAM" id="SSF50978">
    <property type="entry name" value="WD40 repeat-like"/>
    <property type="match status" value="1"/>
</dbReference>
<evidence type="ECO:0000256" key="3">
    <source>
        <dbReference type="ARBA" id="ARBA00022574"/>
    </source>
</evidence>
<proteinExistence type="inferred from homology"/>
<keyword evidence="5 6" id="KW-0539">Nucleus</keyword>
<dbReference type="GO" id="GO:0000463">
    <property type="term" value="P:maturation of LSU-rRNA from tricistronic rRNA transcript (SSU-rRNA, 5.8S rRNA, LSU-rRNA)"/>
    <property type="evidence" value="ECO:0007669"/>
    <property type="project" value="UniProtKB-UniRule"/>
</dbReference>
<organism evidence="10 11">
    <name type="scientific">Scyliorhinus torazame</name>
    <name type="common">Cloudy catshark</name>
    <name type="synonym">Catulus torazame</name>
    <dbReference type="NCBI Taxonomy" id="75743"/>
    <lineage>
        <taxon>Eukaryota</taxon>
        <taxon>Metazoa</taxon>
        <taxon>Chordata</taxon>
        <taxon>Craniata</taxon>
        <taxon>Vertebrata</taxon>
        <taxon>Chondrichthyes</taxon>
        <taxon>Elasmobranchii</taxon>
        <taxon>Galeomorphii</taxon>
        <taxon>Galeoidea</taxon>
        <taxon>Carcharhiniformes</taxon>
        <taxon>Scyliorhinidae</taxon>
        <taxon>Scyliorhinus</taxon>
    </lineage>
</organism>
<keyword evidence="4" id="KW-0677">Repeat</keyword>
<evidence type="ECO:0000256" key="7">
    <source>
        <dbReference type="PROSITE-ProRule" id="PRU00221"/>
    </source>
</evidence>
<dbReference type="GO" id="GO:0005654">
    <property type="term" value="C:nucleoplasm"/>
    <property type="evidence" value="ECO:0007669"/>
    <property type="project" value="UniProtKB-SubCell"/>
</dbReference>
<dbReference type="GO" id="GO:0030687">
    <property type="term" value="C:preribosome, large subunit precursor"/>
    <property type="evidence" value="ECO:0007669"/>
    <property type="project" value="UniProtKB-UniRule"/>
</dbReference>
<feature type="repeat" description="WD" evidence="7">
    <location>
        <begin position="203"/>
        <end position="247"/>
    </location>
</feature>
<feature type="repeat" description="WD" evidence="7">
    <location>
        <begin position="252"/>
        <end position="284"/>
    </location>
</feature>
<dbReference type="AlphaFoldDB" id="A0A401P858"/>
<evidence type="ECO:0000313" key="10">
    <source>
        <dbReference type="EMBL" id="GCB69329.1"/>
    </source>
</evidence>
<dbReference type="PROSITE" id="PS00678">
    <property type="entry name" value="WD_REPEATS_1"/>
    <property type="match status" value="2"/>
</dbReference>
<reference evidence="10 11" key="1">
    <citation type="journal article" date="2018" name="Nat. Ecol. Evol.">
        <title>Shark genomes provide insights into elasmobranch evolution and the origin of vertebrates.</title>
        <authorList>
            <person name="Hara Y"/>
            <person name="Yamaguchi K"/>
            <person name="Onimaru K"/>
            <person name="Kadota M"/>
            <person name="Koyanagi M"/>
            <person name="Keeley SD"/>
            <person name="Tatsumi K"/>
            <person name="Tanaka K"/>
            <person name="Motone F"/>
            <person name="Kageyama Y"/>
            <person name="Nozu R"/>
            <person name="Adachi N"/>
            <person name="Nishimura O"/>
            <person name="Nakagawa R"/>
            <person name="Tanegashima C"/>
            <person name="Kiyatake I"/>
            <person name="Matsumoto R"/>
            <person name="Murakumo K"/>
            <person name="Nishida K"/>
            <person name="Terakita A"/>
            <person name="Kuratani S"/>
            <person name="Sato K"/>
            <person name="Hyodo S Kuraku.S."/>
        </authorList>
    </citation>
    <scope>NUCLEOTIDE SEQUENCE [LARGE SCALE GENOMIC DNA]</scope>
</reference>
<evidence type="ECO:0000313" key="11">
    <source>
        <dbReference type="Proteomes" id="UP000288216"/>
    </source>
</evidence>
<dbReference type="InterPro" id="IPR015943">
    <property type="entry name" value="WD40/YVTN_repeat-like_dom_sf"/>
</dbReference>
<comment type="subunit">
    <text evidence="6">Component of the PeBoW complex, composed of BOP1, PES1 and WDR12. Within the PeBoW complex BOP1 interacts directly with PES1 and WDR12. The PeBoW complex also associates with the 66S pre-ribosome.</text>
</comment>
<keyword evidence="2 6" id="KW-0698">rRNA processing</keyword>
<evidence type="ECO:0000256" key="5">
    <source>
        <dbReference type="ARBA" id="ARBA00023242"/>
    </source>
</evidence>
<feature type="region of interest" description="Disordered" evidence="8">
    <location>
        <begin position="287"/>
        <end position="310"/>
    </location>
</feature>
<dbReference type="Pfam" id="PF00400">
    <property type="entry name" value="WD40"/>
    <property type="match status" value="7"/>
</dbReference>
<comment type="similarity">
    <text evidence="6">Belongs to the WD repeat WDR12/YTM1 family.</text>
</comment>
<dbReference type="InterPro" id="IPR036322">
    <property type="entry name" value="WD40_repeat_dom_sf"/>
</dbReference>
<keyword evidence="1 6" id="KW-0690">Ribosome biogenesis</keyword>
<dbReference type="InterPro" id="IPR020472">
    <property type="entry name" value="WD40_PAC1"/>
</dbReference>
<name>A0A401P858_SCYTO</name>
<dbReference type="Gene3D" id="2.130.10.10">
    <property type="entry name" value="YVTN repeat-like/Quinoprotein amine dehydrogenase"/>
    <property type="match status" value="1"/>
</dbReference>
<dbReference type="PANTHER" id="PTHR19855">
    <property type="entry name" value="WD40 REPEAT PROTEIN 12, 37"/>
    <property type="match status" value="1"/>
</dbReference>
<evidence type="ECO:0000256" key="1">
    <source>
        <dbReference type="ARBA" id="ARBA00022517"/>
    </source>
</evidence>
<dbReference type="Pfam" id="PF08154">
    <property type="entry name" value="NLE"/>
    <property type="match status" value="1"/>
</dbReference>
<dbReference type="GO" id="GO:0070545">
    <property type="term" value="C:PeBoW complex"/>
    <property type="evidence" value="ECO:0007669"/>
    <property type="project" value="TreeGrafter"/>
</dbReference>
<dbReference type="OMA" id="DIQAPDW"/>
<dbReference type="PROSITE" id="PS50294">
    <property type="entry name" value="WD_REPEATS_REGION"/>
    <property type="match status" value="3"/>
</dbReference>
<feature type="domain" description="NLE" evidence="9">
    <location>
        <begin position="71"/>
        <end position="137"/>
    </location>
</feature>
<dbReference type="GO" id="GO:0000466">
    <property type="term" value="P:maturation of 5.8S rRNA from tricistronic rRNA transcript (SSU-rRNA, 5.8S rRNA, LSU-rRNA)"/>
    <property type="evidence" value="ECO:0007669"/>
    <property type="project" value="UniProtKB-UniRule"/>
</dbReference>
<dbReference type="InterPro" id="IPR028599">
    <property type="entry name" value="WDR12/Ytm1"/>
</dbReference>
<accession>A0A401P858</accession>
<dbReference type="OrthoDB" id="10251381at2759"/>
<dbReference type="InterPro" id="IPR012972">
    <property type="entry name" value="NLE"/>
</dbReference>
<dbReference type="PROSITE" id="PS50082">
    <property type="entry name" value="WD_REPEATS_2"/>
    <property type="match status" value="5"/>
</dbReference>
<evidence type="ECO:0000256" key="6">
    <source>
        <dbReference type="HAMAP-Rule" id="MF_03029"/>
    </source>
</evidence>
<evidence type="ECO:0000256" key="4">
    <source>
        <dbReference type="ARBA" id="ARBA00022737"/>
    </source>
</evidence>
<feature type="repeat" description="WD" evidence="7">
    <location>
        <begin position="405"/>
        <end position="441"/>
    </location>
</feature>